<dbReference type="Gene3D" id="2.60.200.30">
    <property type="entry name" value="Probable inorganic polyphosphate/atp-NAD kinase, domain 2"/>
    <property type="match status" value="1"/>
</dbReference>
<keyword evidence="5" id="KW-0521">NADP</keyword>
<keyword evidence="3" id="KW-0808">Transferase</keyword>
<evidence type="ECO:0000256" key="1">
    <source>
        <dbReference type="ARBA" id="ARBA00010995"/>
    </source>
</evidence>
<dbReference type="PANTHER" id="PTHR20275:SF0">
    <property type="entry name" value="NAD KINASE"/>
    <property type="match status" value="1"/>
</dbReference>
<dbReference type="InterPro" id="IPR017437">
    <property type="entry name" value="ATP-NAD_kinase_PpnK-typ_C"/>
</dbReference>
<dbReference type="SUPFAM" id="SSF111331">
    <property type="entry name" value="NAD kinase/diacylglycerol kinase-like"/>
    <property type="match status" value="1"/>
</dbReference>
<accession>A0AAD9UHM8</accession>
<keyword evidence="4" id="KW-0418">Kinase</keyword>
<dbReference type="InterPro" id="IPR016064">
    <property type="entry name" value="NAD/diacylglycerol_kinase_sf"/>
</dbReference>
<dbReference type="InterPro" id="IPR002504">
    <property type="entry name" value="NADK"/>
</dbReference>
<sequence length="584" mass="63973">MNVICGSNVLIPNGLVITMSGEMRTKAGDTKTGQVEVQSVIVSMAALSTSTVAPISAHLTSAASATTQLATTPSKRSSKSATTATTNNNCENNVPAAPRARGKCSDTVPTGAWRSVGDNGGWHDNNVVAKVTWATDFEHGGFNAHQHRREHSSNSMSEVEEELADNMERSDDNHDTDTADSNGDLDLDLDGVEASQKRGNFHRQRHAKSMYGVRPNCNFGPKASIMKTHKAVITIQDPACQRLNWYKPPLTVLVIKKIFDDSIRQSYIDLIIWLIKEKQMLVFIESKVLHDPRLQQDPCFAEVTSKLCTFKEGEDDLTDKIDLIVCLGGDGTLIYASSLFQQSVPPVMAFHLGSLGFLSPFEFTNATEKVTQVLEGNVPLTLRTRLKCVICKKGSKQQDSSCSIKHVESKQHILVMNEVVIDRGPSPYLCNLDLYIEHKYITSVQGDGLIISTPTGSTAYAAAAGASMVHPSVPAIIIAPICAHSLSFRPIIVPAGVEIKIVVSPDARNNAWVSFDGRRRQEIFKGDTLRIGTSIYPVPAICNEDQISDWFDSLARCLHWNVRKPQLAFNNSACHLDEDEVSQL</sequence>
<evidence type="ECO:0000256" key="6">
    <source>
        <dbReference type="ARBA" id="ARBA00023027"/>
    </source>
</evidence>
<dbReference type="PANTHER" id="PTHR20275">
    <property type="entry name" value="NAD KINASE"/>
    <property type="match status" value="1"/>
</dbReference>
<evidence type="ECO:0000256" key="7">
    <source>
        <dbReference type="SAM" id="MobiDB-lite"/>
    </source>
</evidence>
<dbReference type="AlphaFoldDB" id="A0AAD9UHM8"/>
<keyword evidence="6" id="KW-0520">NAD</keyword>
<evidence type="ECO:0000313" key="8">
    <source>
        <dbReference type="EMBL" id="KAK2189834.1"/>
    </source>
</evidence>
<protein>
    <recommendedName>
        <fullName evidence="2">NAD(+) kinase</fullName>
        <ecNumber evidence="2">2.7.1.23</ecNumber>
    </recommendedName>
</protein>
<feature type="compositionally biased region" description="Low complexity" evidence="7">
    <location>
        <begin position="67"/>
        <end position="98"/>
    </location>
</feature>
<feature type="region of interest" description="Disordered" evidence="7">
    <location>
        <begin position="144"/>
        <end position="185"/>
    </location>
</feature>
<dbReference type="Gene3D" id="3.40.50.10330">
    <property type="entry name" value="Probable inorganic polyphosphate/atp-NAD kinase, domain 1"/>
    <property type="match status" value="1"/>
</dbReference>
<feature type="compositionally biased region" description="Basic and acidic residues" evidence="7">
    <location>
        <begin position="166"/>
        <end position="177"/>
    </location>
</feature>
<dbReference type="GO" id="GO:0003951">
    <property type="term" value="F:NAD+ kinase activity"/>
    <property type="evidence" value="ECO:0007669"/>
    <property type="project" value="UniProtKB-EC"/>
</dbReference>
<dbReference type="GO" id="GO:0019674">
    <property type="term" value="P:NAD+ metabolic process"/>
    <property type="evidence" value="ECO:0007669"/>
    <property type="project" value="InterPro"/>
</dbReference>
<reference evidence="8" key="1">
    <citation type="journal article" date="2023" name="Mol. Biol. Evol.">
        <title>Third-Generation Sequencing Reveals the Adaptive Role of the Epigenome in Three Deep-Sea Polychaetes.</title>
        <authorList>
            <person name="Perez M."/>
            <person name="Aroh O."/>
            <person name="Sun Y."/>
            <person name="Lan Y."/>
            <person name="Juniper S.K."/>
            <person name="Young C.R."/>
            <person name="Angers B."/>
            <person name="Qian P.Y."/>
        </authorList>
    </citation>
    <scope>NUCLEOTIDE SEQUENCE</scope>
    <source>
        <strain evidence="8">R07B-5</strain>
    </source>
</reference>
<organism evidence="8 9">
    <name type="scientific">Ridgeia piscesae</name>
    <name type="common">Tubeworm</name>
    <dbReference type="NCBI Taxonomy" id="27915"/>
    <lineage>
        <taxon>Eukaryota</taxon>
        <taxon>Metazoa</taxon>
        <taxon>Spiralia</taxon>
        <taxon>Lophotrochozoa</taxon>
        <taxon>Annelida</taxon>
        <taxon>Polychaeta</taxon>
        <taxon>Sedentaria</taxon>
        <taxon>Canalipalpata</taxon>
        <taxon>Sabellida</taxon>
        <taxon>Siboglinidae</taxon>
        <taxon>Ridgeia</taxon>
    </lineage>
</organism>
<feature type="region of interest" description="Disordered" evidence="7">
    <location>
        <begin position="67"/>
        <end position="105"/>
    </location>
</feature>
<evidence type="ECO:0000256" key="2">
    <source>
        <dbReference type="ARBA" id="ARBA00012120"/>
    </source>
</evidence>
<evidence type="ECO:0000256" key="5">
    <source>
        <dbReference type="ARBA" id="ARBA00022857"/>
    </source>
</evidence>
<name>A0AAD9UHM8_RIDPI</name>
<evidence type="ECO:0000313" key="9">
    <source>
        <dbReference type="Proteomes" id="UP001209878"/>
    </source>
</evidence>
<keyword evidence="9" id="KW-1185">Reference proteome</keyword>
<dbReference type="Pfam" id="PF01513">
    <property type="entry name" value="NAD_kinase"/>
    <property type="match status" value="1"/>
</dbReference>
<dbReference type="Pfam" id="PF20143">
    <property type="entry name" value="NAD_kinase_C"/>
    <property type="match status" value="1"/>
</dbReference>
<dbReference type="HAMAP" id="MF_00361">
    <property type="entry name" value="NAD_kinase"/>
    <property type="match status" value="1"/>
</dbReference>
<dbReference type="FunFam" id="2.60.200.30:FF:000003">
    <property type="entry name" value="NAD kinase b"/>
    <property type="match status" value="1"/>
</dbReference>
<dbReference type="EC" id="2.7.1.23" evidence="2"/>
<comment type="similarity">
    <text evidence="1">Belongs to the NAD kinase family.</text>
</comment>
<dbReference type="GO" id="GO:0006741">
    <property type="term" value="P:NADP+ biosynthetic process"/>
    <property type="evidence" value="ECO:0007669"/>
    <property type="project" value="InterPro"/>
</dbReference>
<gene>
    <name evidence="8" type="ORF">NP493_96g13038</name>
</gene>
<dbReference type="InterPro" id="IPR017438">
    <property type="entry name" value="ATP-NAD_kinase_N"/>
</dbReference>
<dbReference type="Proteomes" id="UP001209878">
    <property type="component" value="Unassembled WGS sequence"/>
</dbReference>
<proteinExistence type="inferred from homology"/>
<evidence type="ECO:0000256" key="4">
    <source>
        <dbReference type="ARBA" id="ARBA00022777"/>
    </source>
</evidence>
<dbReference type="EMBL" id="JAODUO010000096">
    <property type="protein sequence ID" value="KAK2189834.1"/>
    <property type="molecule type" value="Genomic_DNA"/>
</dbReference>
<evidence type="ECO:0000256" key="3">
    <source>
        <dbReference type="ARBA" id="ARBA00022679"/>
    </source>
</evidence>
<comment type="caution">
    <text evidence="8">The sequence shown here is derived from an EMBL/GenBank/DDBJ whole genome shotgun (WGS) entry which is preliminary data.</text>
</comment>